<name>A0A0A0DJN4_9STRE</name>
<feature type="transmembrane region" description="Helical" evidence="1">
    <location>
        <begin position="12"/>
        <end position="33"/>
    </location>
</feature>
<sequence>MPTNRFTKDRKSLLIVLLLAITTSGGILLFSMLGKFKEERRNREYEVSLVKALKNSYEGIEEVKITNPNFTEILESWSCDVDIRFKDGEKIVYGINHRLEFSENYEGVMKGKTDEEIDQQWERLQSHRGKTSSKILVIYSNSERGEV</sequence>
<evidence type="ECO:0000313" key="2">
    <source>
        <dbReference type="EMBL" id="KGM37202.1"/>
    </source>
</evidence>
<keyword evidence="3" id="KW-1185">Reference proteome</keyword>
<keyword evidence="1" id="KW-0472">Membrane</keyword>
<dbReference type="RefSeq" id="WP_037616513.1">
    <property type="nucleotide sequence ID" value="NZ_JPEN01000063.1"/>
</dbReference>
<proteinExistence type="predicted"/>
<evidence type="ECO:0000256" key="1">
    <source>
        <dbReference type="SAM" id="Phobius"/>
    </source>
</evidence>
<dbReference type="AlphaFoldDB" id="A0A0A0DJN4"/>
<dbReference type="Proteomes" id="UP000030019">
    <property type="component" value="Unassembled WGS sequence"/>
</dbReference>
<organism evidence="2 3">
    <name type="scientific">Streptococcus sinensis</name>
    <dbReference type="NCBI Taxonomy" id="176090"/>
    <lineage>
        <taxon>Bacteria</taxon>
        <taxon>Bacillati</taxon>
        <taxon>Bacillota</taxon>
        <taxon>Bacilli</taxon>
        <taxon>Lactobacillales</taxon>
        <taxon>Streptococcaceae</taxon>
        <taxon>Streptococcus</taxon>
    </lineage>
</organism>
<keyword evidence="1" id="KW-1133">Transmembrane helix</keyword>
<keyword evidence="1" id="KW-0812">Transmembrane</keyword>
<evidence type="ECO:0000313" key="3">
    <source>
        <dbReference type="Proteomes" id="UP000030019"/>
    </source>
</evidence>
<comment type="caution">
    <text evidence="2">The sequence shown here is derived from an EMBL/GenBank/DDBJ whole genome shotgun (WGS) entry which is preliminary data.</text>
</comment>
<gene>
    <name evidence="2" type="ORF">SSIN_1068</name>
</gene>
<reference evidence="2 3" key="1">
    <citation type="submission" date="2014-06" db="EMBL/GenBank/DDBJ databases">
        <authorList>
            <person name="Teng J.L."/>
            <person name="Huang Y."/>
            <person name="Tse H."/>
            <person name="Lau S.K."/>
            <person name="Woo P.C."/>
        </authorList>
    </citation>
    <scope>NUCLEOTIDE SEQUENCE [LARGE SCALE GENOMIC DNA]</scope>
    <source>
        <strain evidence="2 3">HKU4</strain>
    </source>
</reference>
<protein>
    <submittedName>
        <fullName evidence="2">Uncharacterized protein</fullName>
    </submittedName>
</protein>
<dbReference type="PATRIC" id="fig|176090.4.peg.1036"/>
<dbReference type="STRING" id="176090.SSIN_1068"/>
<dbReference type="EMBL" id="JPEN01000063">
    <property type="protein sequence ID" value="KGM37202.1"/>
    <property type="molecule type" value="Genomic_DNA"/>
</dbReference>
<accession>A0A0A0DJN4</accession>